<dbReference type="PIRSF" id="PIRSF016302">
    <property type="entry name" value="Man_a_manosd"/>
    <property type="match status" value="1"/>
</dbReference>
<dbReference type="InterPro" id="IPR014480">
    <property type="entry name" value="Mannan-1_6-alpha_mannosidase"/>
</dbReference>
<evidence type="ECO:0000313" key="13">
    <source>
        <dbReference type="EMBL" id="CAF9910944.1"/>
    </source>
</evidence>
<dbReference type="EC" id="3.2.1.101" evidence="4 10"/>
<evidence type="ECO:0000256" key="7">
    <source>
        <dbReference type="ARBA" id="ARBA00023136"/>
    </source>
</evidence>
<accession>A0A8H3IEQ4</accession>
<evidence type="ECO:0000256" key="10">
    <source>
        <dbReference type="PIRNR" id="PIRNR016302"/>
    </source>
</evidence>
<dbReference type="FunFam" id="1.50.10.20:FF:000006">
    <property type="entry name" value="Mannan endo-1,6-alpha-mannosidase"/>
    <property type="match status" value="1"/>
</dbReference>
<dbReference type="PANTHER" id="PTHR12145:SF36">
    <property type="entry name" value="MANNAN ENDO-1,6-ALPHA-MANNOSIDASE DCW1"/>
    <property type="match status" value="1"/>
</dbReference>
<evidence type="ECO:0000256" key="5">
    <source>
        <dbReference type="ARBA" id="ARBA00022729"/>
    </source>
</evidence>
<dbReference type="OrthoDB" id="4187847at2759"/>
<evidence type="ECO:0000256" key="2">
    <source>
        <dbReference type="ARBA" id="ARBA00004308"/>
    </source>
</evidence>
<keyword evidence="9 10" id="KW-0326">Glycosidase</keyword>
<feature type="region of interest" description="Disordered" evidence="11">
    <location>
        <begin position="431"/>
        <end position="466"/>
    </location>
</feature>
<evidence type="ECO:0000256" key="11">
    <source>
        <dbReference type="SAM" id="MobiDB-lite"/>
    </source>
</evidence>
<name>A0A8H3IEQ4_9LECA</name>
<dbReference type="SUPFAM" id="SSF48208">
    <property type="entry name" value="Six-hairpin glycosidases"/>
    <property type="match status" value="1"/>
</dbReference>
<keyword evidence="7" id="KW-0472">Membrane</keyword>
<gene>
    <name evidence="13" type="ORF">GOMPHAMPRED_007240</name>
</gene>
<feature type="chain" id="PRO_5034472372" description="Mannan endo-1,6-alpha-mannosidase" evidence="12">
    <location>
        <begin position="22"/>
        <end position="493"/>
    </location>
</feature>
<evidence type="ECO:0000256" key="8">
    <source>
        <dbReference type="ARBA" id="ARBA00023180"/>
    </source>
</evidence>
<reference evidence="13" key="1">
    <citation type="submission" date="2021-03" db="EMBL/GenBank/DDBJ databases">
        <authorList>
            <person name="Tagirdzhanova G."/>
        </authorList>
    </citation>
    <scope>NUCLEOTIDE SEQUENCE</scope>
</reference>
<keyword evidence="14" id="KW-1185">Reference proteome</keyword>
<evidence type="ECO:0000256" key="1">
    <source>
        <dbReference type="ARBA" id="ARBA00001452"/>
    </source>
</evidence>
<evidence type="ECO:0000256" key="4">
    <source>
        <dbReference type="ARBA" id="ARBA00012350"/>
    </source>
</evidence>
<keyword evidence="6 10" id="KW-0378">Hydrolase</keyword>
<comment type="similarity">
    <text evidence="3 10">Belongs to the glycosyl hydrolase 76 family.</text>
</comment>
<evidence type="ECO:0000256" key="9">
    <source>
        <dbReference type="ARBA" id="ARBA00023295"/>
    </source>
</evidence>
<evidence type="ECO:0000256" key="6">
    <source>
        <dbReference type="ARBA" id="ARBA00022801"/>
    </source>
</evidence>
<sequence length="493" mass="53690">MYIKWSTALAALSLSIHHINAQISLDITSDDSIKAAAKIAAANMMSYYSGNLPGNIPGLLPGPYYWWEAGAMFGQLINYWKLTGDDQYNDIVSQALLFQIGEKDNYMPKNQTQSLGNDDQAFWAFSALDAAEAGFPNPPSSYPSWVALAQAVWNTQFPRWDNETCGGGLRWQIFYFNAGWSYKNAITNGGFFQLSARLYRYTGNQTYADYAQKAWDWMYNSPIMDRSLEPGQTPVVWDGMNADNCSDVHQIYWTYNAGTMLVGAAYMANTVSLITLCGYTKLTKNQTGDATWSQRATQLLQATNIFFVKDAGGNTALNSPNSILDGTIMSEIACEATTSCNYDQPSFKAYLSRWMAVTGQLVPTLASEIYSRLSASAASAVRQCTGTYQGKTTMCGRRWYQSVWDGQIGVGEQMSAMSVFQNLLIKNAPAPLTDNNGGTSKSDPGFGLGSGGSSGPRDPYADDPITTGDRAGAGILTFLSLVLAGAGVTFVMS</sequence>
<dbReference type="Gene3D" id="1.50.10.20">
    <property type="match status" value="1"/>
</dbReference>
<comment type="catalytic activity">
    <reaction evidence="1 10">
        <text>Random hydrolysis of (1-&gt;6)-alpha-D-mannosidic linkages in unbranched (1-&gt;6)-mannans.</text>
        <dbReference type="EC" id="3.2.1.101"/>
    </reaction>
</comment>
<dbReference type="GO" id="GO:0016052">
    <property type="term" value="P:carbohydrate catabolic process"/>
    <property type="evidence" value="ECO:0007669"/>
    <property type="project" value="InterPro"/>
</dbReference>
<evidence type="ECO:0000256" key="12">
    <source>
        <dbReference type="SAM" id="SignalP"/>
    </source>
</evidence>
<comment type="subcellular location">
    <subcellularLocation>
        <location evidence="2">Endomembrane system</location>
    </subcellularLocation>
</comment>
<dbReference type="EMBL" id="CAJPDQ010000006">
    <property type="protein sequence ID" value="CAF9910944.1"/>
    <property type="molecule type" value="Genomic_DNA"/>
</dbReference>
<dbReference type="InterPro" id="IPR008928">
    <property type="entry name" value="6-hairpin_glycosidase_sf"/>
</dbReference>
<feature type="compositionally biased region" description="Polar residues" evidence="11">
    <location>
        <begin position="433"/>
        <end position="442"/>
    </location>
</feature>
<evidence type="ECO:0000256" key="3">
    <source>
        <dbReference type="ARBA" id="ARBA00009699"/>
    </source>
</evidence>
<dbReference type="AlphaFoldDB" id="A0A8H3IEQ4"/>
<protein>
    <recommendedName>
        <fullName evidence="4 10">Mannan endo-1,6-alpha-mannosidase</fullName>
        <ecNumber evidence="4 10">3.2.1.101</ecNumber>
    </recommendedName>
</protein>
<dbReference type="Proteomes" id="UP000664169">
    <property type="component" value="Unassembled WGS sequence"/>
</dbReference>
<dbReference type="GO" id="GO:0009272">
    <property type="term" value="P:fungal-type cell wall biogenesis"/>
    <property type="evidence" value="ECO:0007669"/>
    <property type="project" value="TreeGrafter"/>
</dbReference>
<proteinExistence type="inferred from homology"/>
<dbReference type="Pfam" id="PF03663">
    <property type="entry name" value="Glyco_hydro_76"/>
    <property type="match status" value="1"/>
</dbReference>
<feature type="signal peptide" evidence="12">
    <location>
        <begin position="1"/>
        <end position="21"/>
    </location>
</feature>
<dbReference type="GO" id="GO:0008496">
    <property type="term" value="F:mannan endo-1,6-alpha-mannosidase activity"/>
    <property type="evidence" value="ECO:0007669"/>
    <property type="project" value="UniProtKB-UniRule"/>
</dbReference>
<dbReference type="GO" id="GO:0012505">
    <property type="term" value="C:endomembrane system"/>
    <property type="evidence" value="ECO:0007669"/>
    <property type="project" value="UniProtKB-SubCell"/>
</dbReference>
<dbReference type="PANTHER" id="PTHR12145">
    <property type="entry name" value="MANNAN ENDO-1,6-ALPHA-MANNOSIDASE DCW1"/>
    <property type="match status" value="1"/>
</dbReference>
<organism evidence="13 14">
    <name type="scientific">Gomphillus americanus</name>
    <dbReference type="NCBI Taxonomy" id="1940652"/>
    <lineage>
        <taxon>Eukaryota</taxon>
        <taxon>Fungi</taxon>
        <taxon>Dikarya</taxon>
        <taxon>Ascomycota</taxon>
        <taxon>Pezizomycotina</taxon>
        <taxon>Lecanoromycetes</taxon>
        <taxon>OSLEUM clade</taxon>
        <taxon>Ostropomycetidae</taxon>
        <taxon>Ostropales</taxon>
        <taxon>Graphidaceae</taxon>
        <taxon>Gomphilloideae</taxon>
        <taxon>Gomphillus</taxon>
    </lineage>
</organism>
<dbReference type="InterPro" id="IPR005198">
    <property type="entry name" value="Glyco_hydro_76"/>
</dbReference>
<evidence type="ECO:0000313" key="14">
    <source>
        <dbReference type="Proteomes" id="UP000664169"/>
    </source>
</evidence>
<keyword evidence="8" id="KW-0325">Glycoprotein</keyword>
<keyword evidence="5 12" id="KW-0732">Signal</keyword>
<comment type="caution">
    <text evidence="13">The sequence shown here is derived from an EMBL/GenBank/DDBJ whole genome shotgun (WGS) entry which is preliminary data.</text>
</comment>